<accession>A0A397VTN6</accession>
<name>A0A397VTN6_9GLOM</name>
<organism evidence="1 2">
    <name type="scientific">Gigaspora rosea</name>
    <dbReference type="NCBI Taxonomy" id="44941"/>
    <lineage>
        <taxon>Eukaryota</taxon>
        <taxon>Fungi</taxon>
        <taxon>Fungi incertae sedis</taxon>
        <taxon>Mucoromycota</taxon>
        <taxon>Glomeromycotina</taxon>
        <taxon>Glomeromycetes</taxon>
        <taxon>Diversisporales</taxon>
        <taxon>Gigasporaceae</taxon>
        <taxon>Gigaspora</taxon>
    </lineage>
</organism>
<dbReference type="Proteomes" id="UP000266673">
    <property type="component" value="Unassembled WGS sequence"/>
</dbReference>
<comment type="caution">
    <text evidence="1">The sequence shown here is derived from an EMBL/GenBank/DDBJ whole genome shotgun (WGS) entry which is preliminary data.</text>
</comment>
<gene>
    <name evidence="1" type="ORF">C2G38_626811</name>
</gene>
<keyword evidence="2" id="KW-1185">Reference proteome</keyword>
<dbReference type="OrthoDB" id="2433613at2759"/>
<evidence type="ECO:0000313" key="1">
    <source>
        <dbReference type="EMBL" id="RIB24707.1"/>
    </source>
</evidence>
<dbReference type="STRING" id="44941.A0A397VTN6"/>
<protein>
    <submittedName>
        <fullName evidence="1">Uncharacterized protein</fullName>
    </submittedName>
</protein>
<evidence type="ECO:0000313" key="2">
    <source>
        <dbReference type="Proteomes" id="UP000266673"/>
    </source>
</evidence>
<dbReference type="AlphaFoldDB" id="A0A397VTN6"/>
<dbReference type="EMBL" id="QKWP01000205">
    <property type="protein sequence ID" value="RIB24707.1"/>
    <property type="molecule type" value="Genomic_DNA"/>
</dbReference>
<sequence>MSSIFISFCFIKTVTGSDKYVSGSALYRIKDNEESFREIIYKGFTRSSETLIDDFENNSIVLIIGQYVYDENAEYITLIQATQFHIFQIIYQLHLKTFPIPFP</sequence>
<reference evidence="1 2" key="1">
    <citation type="submission" date="2018-06" db="EMBL/GenBank/DDBJ databases">
        <title>Comparative genomics reveals the genomic features of Rhizophagus irregularis, R. cerebriforme, R. diaphanum and Gigaspora rosea, and their symbiotic lifestyle signature.</title>
        <authorList>
            <person name="Morin E."/>
            <person name="San Clemente H."/>
            <person name="Chen E.C.H."/>
            <person name="De La Providencia I."/>
            <person name="Hainaut M."/>
            <person name="Kuo A."/>
            <person name="Kohler A."/>
            <person name="Murat C."/>
            <person name="Tang N."/>
            <person name="Roy S."/>
            <person name="Loubradou J."/>
            <person name="Henrissat B."/>
            <person name="Grigoriev I.V."/>
            <person name="Corradi N."/>
            <person name="Roux C."/>
            <person name="Martin F.M."/>
        </authorList>
    </citation>
    <scope>NUCLEOTIDE SEQUENCE [LARGE SCALE GENOMIC DNA]</scope>
    <source>
        <strain evidence="1 2">DAOM 194757</strain>
    </source>
</reference>
<proteinExistence type="predicted"/>